<dbReference type="InterPro" id="IPR000073">
    <property type="entry name" value="AB_hydrolase_1"/>
</dbReference>
<evidence type="ECO:0000313" key="2">
    <source>
        <dbReference type="EMBL" id="SES04863.1"/>
    </source>
</evidence>
<dbReference type="RefSeq" id="WP_074779668.1">
    <property type="nucleotide sequence ID" value="NZ_FOGN01000003.1"/>
</dbReference>
<protein>
    <submittedName>
        <fullName evidence="3">Lysophospholipase, alpha-beta hydrolase superfamily</fullName>
    </submittedName>
</protein>
<dbReference type="Proteomes" id="UP000186599">
    <property type="component" value="Unassembled WGS sequence"/>
</dbReference>
<dbReference type="PANTHER" id="PTHR43798">
    <property type="entry name" value="MONOACYLGLYCEROL LIPASE"/>
    <property type="match status" value="1"/>
</dbReference>
<dbReference type="GO" id="GO:0016787">
    <property type="term" value="F:hydrolase activity"/>
    <property type="evidence" value="ECO:0007669"/>
    <property type="project" value="UniProtKB-KW"/>
</dbReference>
<dbReference type="PANTHER" id="PTHR43798:SF33">
    <property type="entry name" value="HYDROLASE, PUTATIVE (AFU_ORTHOLOGUE AFUA_2G14860)-RELATED"/>
    <property type="match status" value="1"/>
</dbReference>
<dbReference type="Proteomes" id="UP000186904">
    <property type="component" value="Unassembled WGS sequence"/>
</dbReference>
<evidence type="ECO:0000313" key="4">
    <source>
        <dbReference type="Proteomes" id="UP000186599"/>
    </source>
</evidence>
<dbReference type="AlphaFoldDB" id="A0A1I4MQI3"/>
<organism evidence="3 4">
    <name type="scientific">Halopseudomonas bauzanensis</name>
    <dbReference type="NCBI Taxonomy" id="653930"/>
    <lineage>
        <taxon>Bacteria</taxon>
        <taxon>Pseudomonadati</taxon>
        <taxon>Pseudomonadota</taxon>
        <taxon>Gammaproteobacteria</taxon>
        <taxon>Pseudomonadales</taxon>
        <taxon>Pseudomonadaceae</taxon>
        <taxon>Halopseudomonas</taxon>
    </lineage>
</organism>
<dbReference type="Gene3D" id="3.40.50.1820">
    <property type="entry name" value="alpha/beta hydrolase"/>
    <property type="match status" value="1"/>
</dbReference>
<dbReference type="STRING" id="653930.SAMN05216589_2167"/>
<sequence length="302" mass="33039">MRQIKLTWDVSHLTPYSIPVNVSGSLFAPDQPTPSDQPLDLLVCLHGGSCSSEYYHPEHIDPSYSFARYMTERGYLVLALDTLGMGRSSKPEPENQLTLEMIAAASDFVTRQAASSLQDGEWLQLPPNSTLRASGLGHSMGGMLSVYQQGRFQSFERLIVAGWSNLPLDLSDADIASMRAGLSDGGYIPTDRQPLQTLFHLPDVPAEVIAADNKHAGLTPVTLALAALSPGTVTREAAVIRCPVLLLFGEVDVSADPQRETTFYPTASSIDLKRIEQSAHMHNLAQSRQIAWHAIHEWLLAH</sequence>
<dbReference type="InterPro" id="IPR029058">
    <property type="entry name" value="AB_hydrolase_fold"/>
</dbReference>
<dbReference type="EMBL" id="FOUA01000003">
    <property type="protein sequence ID" value="SFM05524.1"/>
    <property type="molecule type" value="Genomic_DNA"/>
</dbReference>
<proteinExistence type="predicted"/>
<evidence type="ECO:0000259" key="1">
    <source>
        <dbReference type="Pfam" id="PF12697"/>
    </source>
</evidence>
<gene>
    <name evidence="3" type="ORF">SAMN04487855_2166</name>
    <name evidence="2" type="ORF">SAMN05216589_2167</name>
</gene>
<dbReference type="SUPFAM" id="SSF53474">
    <property type="entry name" value="alpha/beta-Hydrolases"/>
    <property type="match status" value="1"/>
</dbReference>
<dbReference type="EMBL" id="FOGN01000003">
    <property type="protein sequence ID" value="SES04863.1"/>
    <property type="molecule type" value="Genomic_DNA"/>
</dbReference>
<dbReference type="Pfam" id="PF12697">
    <property type="entry name" value="Abhydrolase_6"/>
    <property type="match status" value="1"/>
</dbReference>
<reference evidence="4 5" key="1">
    <citation type="submission" date="2016-10" db="EMBL/GenBank/DDBJ databases">
        <authorList>
            <person name="de Groot N.N."/>
        </authorList>
    </citation>
    <scope>NUCLEOTIDE SEQUENCE [LARGE SCALE GENOMIC DNA]</scope>
    <source>
        <strain evidence="3 4">CGMCC 1.9095</strain>
        <strain evidence="2 5">DSM 22558</strain>
    </source>
</reference>
<feature type="domain" description="AB hydrolase-1" evidence="1">
    <location>
        <begin position="42"/>
        <end position="288"/>
    </location>
</feature>
<accession>A0A1I4MQI3</accession>
<dbReference type="OrthoDB" id="4512892at2"/>
<keyword evidence="3" id="KW-0378">Hydrolase</keyword>
<name>A0A1I4MQI3_9GAMM</name>
<evidence type="ECO:0000313" key="3">
    <source>
        <dbReference type="EMBL" id="SFM05524.1"/>
    </source>
</evidence>
<evidence type="ECO:0000313" key="5">
    <source>
        <dbReference type="Proteomes" id="UP000186904"/>
    </source>
</evidence>
<dbReference type="InterPro" id="IPR050266">
    <property type="entry name" value="AB_hydrolase_sf"/>
</dbReference>
<keyword evidence="4" id="KW-1185">Reference proteome</keyword>
<dbReference type="GO" id="GO:0016020">
    <property type="term" value="C:membrane"/>
    <property type="evidence" value="ECO:0007669"/>
    <property type="project" value="TreeGrafter"/>
</dbReference>